<proteinExistence type="inferred from homology"/>
<evidence type="ECO:0000256" key="2">
    <source>
        <dbReference type="ARBA" id="ARBA00022525"/>
    </source>
</evidence>
<dbReference type="GO" id="GO:0004867">
    <property type="term" value="F:serine-type endopeptidase inhibitor activity"/>
    <property type="evidence" value="ECO:0007669"/>
    <property type="project" value="UniProtKB-UniRule"/>
</dbReference>
<organism evidence="9 10">
    <name type="scientific">Pieris brassicae</name>
    <name type="common">White butterfly</name>
    <name type="synonym">Large white butterfly</name>
    <dbReference type="NCBI Taxonomy" id="7116"/>
    <lineage>
        <taxon>Eukaryota</taxon>
        <taxon>Metazoa</taxon>
        <taxon>Ecdysozoa</taxon>
        <taxon>Arthropoda</taxon>
        <taxon>Hexapoda</taxon>
        <taxon>Insecta</taxon>
        <taxon>Pterygota</taxon>
        <taxon>Neoptera</taxon>
        <taxon>Endopterygota</taxon>
        <taxon>Lepidoptera</taxon>
        <taxon>Glossata</taxon>
        <taxon>Ditrysia</taxon>
        <taxon>Papilionoidea</taxon>
        <taxon>Pieridae</taxon>
        <taxon>Pierinae</taxon>
        <taxon>Pieris</taxon>
    </lineage>
</organism>
<dbReference type="InterPro" id="IPR036201">
    <property type="entry name" value="Pacifastin_dom_sf"/>
</dbReference>
<comment type="similarity">
    <text evidence="6 7">Belongs to the protease inhibitor I19 family.</text>
</comment>
<evidence type="ECO:0000256" key="3">
    <source>
        <dbReference type="ARBA" id="ARBA00022690"/>
    </source>
</evidence>
<evidence type="ECO:0000256" key="6">
    <source>
        <dbReference type="ARBA" id="ARBA00029459"/>
    </source>
</evidence>
<sequence>MACLEQSFIKSLKNRYWRSANTNNDTIARSGLHGSLTKLVKSNSETCSTPGKLVKKSCQICFCSFLKKLICAETCRGTLRLNSKTKLKTFPFKHQDIEKFRTLNSLSDKCEPGRMYRIDCNGCLCQESNNLICEEKLCLSKKGLIKIEAKKLSGKTCHQNESYGCVQCNCVDRITVCKGIPQCEEREKLTNHAAKVPLALNPDKEKCVPGTTYTCNNYGLWSDASCKTIERRPICQIGQVVKEGCTQCICQQNREFVCSNICTKDGLSAYGPKCRPFKSYYVDCKLCTCPASGLSVEAHCSKDSSCLTETNFDFQVAKNNYCIPNVMYVFPCIECVCSENGFFVLDKCVEKCQTPAKQVIRRCIPGTYYRKDCHICLCPESSNIDENLCTRATCKNKNKPAFLQLRNLNMQCTPFTFLKPRCLFCDCSFEGTVDENRCVEIDCTKTSNIHLYPDSQSCSPGEVVPNCVECFCPKNGMTTGIYCTRVCNYQNKLRLLQKFVNESYVDLYSIKNLKQNEDDVLCVPNLIYIEDERYCLCPESGYKSFKFCTTSKIRLQTHSPRTQDAYNINTECEPGTFVTVDCNSCYCNINGTIDQKWCTNDDCEAKRTIVATHKFRSLPITTVNTDGVCTPGAISKVKCNFCICPESGILKDRACTKNSCYDEGIDQTIGMDKFTCEPLAYYEVDCNICFCPKDGIKNVAKCTKNHCQKNIMRSNDCTAGHLFTVDCNVCVCPPNGDKIDRVCTQHKCGVAPLNFSNLSQKVDKPEYIRSLDHCFPGEEFMIGCKICMCPEMGLKMYASCETGGCDDTAETTNGLSIIDTENTNGNAVSHNRLKRFNLDLCMEYTVHVGSERDECTPGSMYIVRCQQCICPYMGNINLFCRPLPKTTFCEDAFPGFNYLPMGRKCDKTNNTESTIPDSNGTIVLKVEHQHTLYKCEKPGKILDDCFICTCEDGYVIEEHCFKSDAGNYKYQPLSVCKPNSYFFLGCNICRCDDEGVINQQFCTKRKCPSYTRRTYNVDGSCEAGNWYSSEPCQICYCIFKSKLICNSVANQDKLQLGKFDFSICGNNYLEAASELFPNHRKKKSVIKSVNNIVTTTTTPVPDLNTDEMLLNLLESQRKVNDNNLFYKINDKRESKHGLLEEELIKHPIDIDSIISHRYNNDDSSMGLGALSLRRGKVKLIDKEKCTPGESFAKNCETCYCLQNALHNTLWSERCKKRDVVLNDCNWCRCNERQRYNCQARVCDEIDMFGHFKDAIQAIDVGMEGHGVWRSSPTSCSPGIHYRRGAMLCVCKEDGNWPNPVCRDIFRVLHSVEHTALTHPTSNYTCLPTKLYVVGCNVCFCPSSGYLDPNLCTQNHCHKDDPILKANTTNIARTDDLDDENLEIYASCTPNEMYTIGCMSCKCLKNNRLICESCSKNKKTLLVHKESDNECHAKGTDVVFETNCNLCYCDKNERKICTVRKCIKDRPKLDNYKNKGKFVLTSSPVDDEDCTPGTKFYKDCNECQCIKLRNGKKLVRCTKKMCSNTSSINIIKSDCVLNSAYELKCMVCHCREENGEKVQTCYTKASCTDKKPLSASTLSGYCVPFRTYIDDCNRCRCLSDGDTLLCATHKCVKKDAVSVEVVPIKRSQRDICPKGESFRLKCNICFCLSNSNAVCTTAECYKNSFKIKPIIH</sequence>
<feature type="disulfide bond" evidence="7">
    <location>
        <begin position="1644"/>
        <end position="1654"/>
    </location>
</feature>
<keyword evidence="3 7" id="KW-0646">Protease inhibitor</keyword>
<dbReference type="Proteomes" id="UP001152562">
    <property type="component" value="Unassembled WGS sequence"/>
</dbReference>
<feature type="disulfide bond" evidence="7">
    <location>
        <begin position="1631"/>
        <end position="1646"/>
    </location>
</feature>
<keyword evidence="2" id="KW-0964">Secreted</keyword>
<evidence type="ECO:0000313" key="10">
    <source>
        <dbReference type="Proteomes" id="UP001152562"/>
    </source>
</evidence>
<feature type="domain" description="Pacifastin" evidence="8">
    <location>
        <begin position="1628"/>
        <end position="1662"/>
    </location>
</feature>
<dbReference type="SUPFAM" id="SSF57283">
    <property type="entry name" value="PMP inhibitors"/>
    <property type="match status" value="3"/>
</dbReference>
<dbReference type="Pfam" id="PF05375">
    <property type="entry name" value="Pacifastin_I"/>
    <property type="match status" value="2"/>
</dbReference>
<evidence type="ECO:0000259" key="8">
    <source>
        <dbReference type="PROSITE" id="PS51446"/>
    </source>
</evidence>
<feature type="site" description="Reactive bond" evidence="7">
    <location>
        <begin position="1518"/>
        <end position="1519"/>
    </location>
</feature>
<feature type="domain" description="Pacifastin" evidence="8">
    <location>
        <begin position="1486"/>
        <end position="1524"/>
    </location>
</feature>
<protein>
    <recommendedName>
        <fullName evidence="8">Pacifastin domain-containing protein</fullName>
    </recommendedName>
</protein>
<dbReference type="InterPro" id="IPR008037">
    <property type="entry name" value="Pacifastin_dom"/>
</dbReference>
<dbReference type="GO" id="GO:0005576">
    <property type="term" value="C:extracellular region"/>
    <property type="evidence" value="ECO:0007669"/>
    <property type="project" value="UniProtKB-SubCell"/>
</dbReference>
<evidence type="ECO:0000256" key="7">
    <source>
        <dbReference type="PROSITE-ProRule" id="PRU00776"/>
    </source>
</evidence>
<keyword evidence="4 7" id="KW-0722">Serine protease inhibitor</keyword>
<accession>A0A9P0TGT0</accession>
<feature type="disulfide bond" evidence="7">
    <location>
        <begin position="1641"/>
        <end position="1659"/>
    </location>
</feature>
<evidence type="ECO:0000313" key="9">
    <source>
        <dbReference type="EMBL" id="CAH4023729.1"/>
    </source>
</evidence>
<comment type="subcellular location">
    <subcellularLocation>
        <location evidence="1">Secreted</location>
    </subcellularLocation>
</comment>
<dbReference type="PROSITE" id="PS51446">
    <property type="entry name" value="PACIFASTIN"/>
    <property type="match status" value="2"/>
</dbReference>
<gene>
    <name evidence="9" type="ORF">PIBRA_LOCUS4313</name>
</gene>
<evidence type="ECO:0000256" key="1">
    <source>
        <dbReference type="ARBA" id="ARBA00004613"/>
    </source>
</evidence>
<comment type="caution">
    <text evidence="7">Lacks conserved residue(s) required for the propagation of feature annotation.</text>
</comment>
<comment type="caution">
    <text evidence="9">The sequence shown here is derived from an EMBL/GenBank/DDBJ whole genome shotgun (WGS) entry which is preliminary data.</text>
</comment>
<reference evidence="9" key="1">
    <citation type="submission" date="2022-05" db="EMBL/GenBank/DDBJ databases">
        <authorList>
            <person name="Okamura Y."/>
        </authorList>
    </citation>
    <scope>NUCLEOTIDE SEQUENCE</scope>
</reference>
<keyword evidence="5 7" id="KW-1015">Disulfide bond</keyword>
<feature type="disulfide bond" evidence="7">
    <location>
        <begin position="1489"/>
        <end position="1504"/>
    </location>
</feature>
<evidence type="ECO:0000256" key="5">
    <source>
        <dbReference type="ARBA" id="ARBA00023157"/>
    </source>
</evidence>
<name>A0A9P0TGT0_PIEBR</name>
<dbReference type="EMBL" id="CALOZG010000004">
    <property type="protein sequence ID" value="CAH4023729.1"/>
    <property type="molecule type" value="Genomic_DNA"/>
</dbReference>
<evidence type="ECO:0000256" key="4">
    <source>
        <dbReference type="ARBA" id="ARBA00022900"/>
    </source>
</evidence>
<keyword evidence="10" id="KW-1185">Reference proteome</keyword>